<dbReference type="Proteomes" id="UP000318720">
    <property type="component" value="Unassembled WGS sequence"/>
</dbReference>
<proteinExistence type="predicted"/>
<gene>
    <name evidence="2" type="ORF">Sipo8835_32610</name>
</gene>
<comment type="caution">
    <text evidence="2">The sequence shown here is derived from an EMBL/GenBank/DDBJ whole genome shotgun (WGS) entry which is preliminary data.</text>
</comment>
<dbReference type="RefSeq" id="WP_141584820.1">
    <property type="nucleotide sequence ID" value="NZ_SPAZ01000255.1"/>
</dbReference>
<dbReference type="EMBL" id="SPAZ01000255">
    <property type="protein sequence ID" value="TQE24857.1"/>
    <property type="molecule type" value="Genomic_DNA"/>
</dbReference>
<evidence type="ECO:0000313" key="2">
    <source>
        <dbReference type="EMBL" id="TQE24857.1"/>
    </source>
</evidence>
<organism evidence="2 3">
    <name type="scientific">Streptomyces ipomoeae</name>
    <dbReference type="NCBI Taxonomy" id="103232"/>
    <lineage>
        <taxon>Bacteria</taxon>
        <taxon>Bacillati</taxon>
        <taxon>Actinomycetota</taxon>
        <taxon>Actinomycetes</taxon>
        <taxon>Kitasatosporales</taxon>
        <taxon>Streptomycetaceae</taxon>
        <taxon>Streptomyces</taxon>
    </lineage>
</organism>
<sequence length="123" mass="13606">MSHGDTCPKYPVPGARVDILDLELAELARRGRIAAGGPAVVEPGPCKPRRLSDEEIRQRRERAAVVGEALRRGKSVPLPPGPQIDQDLAERIRWSRAAQAREIHTQDVREGYGNAVPELQEEE</sequence>
<dbReference type="AlphaFoldDB" id="A0AAE9AY44"/>
<evidence type="ECO:0000313" key="3">
    <source>
        <dbReference type="Proteomes" id="UP000318720"/>
    </source>
</evidence>
<reference evidence="2 3" key="1">
    <citation type="submission" date="2019-03" db="EMBL/GenBank/DDBJ databases">
        <title>Comparative genomic analyses of the sweetpotato soil rot pathogen, Streptomyces ipomoeae.</title>
        <authorList>
            <person name="Ruschel Soares N."/>
            <person name="Badger J.H."/>
            <person name="Huguet-Tapia J.C."/>
            <person name="Clark C.A."/>
            <person name="Pettis G.S."/>
        </authorList>
    </citation>
    <scope>NUCLEOTIDE SEQUENCE [LARGE SCALE GENOMIC DNA]</scope>
    <source>
        <strain evidence="2 3">88-35</strain>
    </source>
</reference>
<protein>
    <submittedName>
        <fullName evidence="2">Uncharacterized protein</fullName>
    </submittedName>
</protein>
<evidence type="ECO:0000256" key="1">
    <source>
        <dbReference type="SAM" id="MobiDB-lite"/>
    </source>
</evidence>
<feature type="region of interest" description="Disordered" evidence="1">
    <location>
        <begin position="36"/>
        <end position="58"/>
    </location>
</feature>
<name>A0AAE9AY44_9ACTN</name>
<accession>A0AAE9AY44</accession>